<dbReference type="Pfam" id="PF02518">
    <property type="entry name" value="HATPase_c"/>
    <property type="match status" value="1"/>
</dbReference>
<evidence type="ECO:0000256" key="2">
    <source>
        <dbReference type="ARBA" id="ARBA00004370"/>
    </source>
</evidence>
<evidence type="ECO:0000256" key="6">
    <source>
        <dbReference type="ARBA" id="ARBA00022692"/>
    </source>
</evidence>
<dbReference type="Proteomes" id="UP001177769">
    <property type="component" value="Chromosome"/>
</dbReference>
<feature type="transmembrane region" description="Helical" evidence="11">
    <location>
        <begin position="23"/>
        <end position="45"/>
    </location>
</feature>
<evidence type="ECO:0000256" key="11">
    <source>
        <dbReference type="SAM" id="Phobius"/>
    </source>
</evidence>
<dbReference type="InterPro" id="IPR005467">
    <property type="entry name" value="His_kinase_dom"/>
</dbReference>
<evidence type="ECO:0000256" key="10">
    <source>
        <dbReference type="ARBA" id="ARBA00023136"/>
    </source>
</evidence>
<keyword evidence="9" id="KW-0902">Two-component regulatory system</keyword>
<evidence type="ECO:0000256" key="5">
    <source>
        <dbReference type="ARBA" id="ARBA00022679"/>
    </source>
</evidence>
<name>A0AA95NAR0_9BURK</name>
<dbReference type="Gene3D" id="1.10.287.130">
    <property type="match status" value="1"/>
</dbReference>
<dbReference type="InterPro" id="IPR003594">
    <property type="entry name" value="HATPase_dom"/>
</dbReference>
<dbReference type="SMART" id="SM00388">
    <property type="entry name" value="HisKA"/>
    <property type="match status" value="1"/>
</dbReference>
<evidence type="ECO:0000256" key="9">
    <source>
        <dbReference type="ARBA" id="ARBA00023012"/>
    </source>
</evidence>
<evidence type="ECO:0000259" key="13">
    <source>
        <dbReference type="PROSITE" id="PS50885"/>
    </source>
</evidence>
<reference evidence="14" key="1">
    <citation type="submission" date="2023-01" db="EMBL/GenBank/DDBJ databases">
        <title>Whole genome sequence of Paucibacter sp. S2-9 isolated from pond sediment.</title>
        <authorList>
            <person name="Jung J.Y."/>
        </authorList>
    </citation>
    <scope>NUCLEOTIDE SEQUENCE</scope>
    <source>
        <strain evidence="14">S2-9</strain>
    </source>
</reference>
<evidence type="ECO:0000256" key="7">
    <source>
        <dbReference type="ARBA" id="ARBA00022777"/>
    </source>
</evidence>
<evidence type="ECO:0000256" key="1">
    <source>
        <dbReference type="ARBA" id="ARBA00000085"/>
    </source>
</evidence>
<dbReference type="GO" id="GO:0005886">
    <property type="term" value="C:plasma membrane"/>
    <property type="evidence" value="ECO:0007669"/>
    <property type="project" value="TreeGrafter"/>
</dbReference>
<gene>
    <name evidence="14" type="ORF">PFX98_22075</name>
</gene>
<dbReference type="RefSeq" id="WP_285232629.1">
    <property type="nucleotide sequence ID" value="NZ_CP116346.1"/>
</dbReference>
<evidence type="ECO:0000256" key="3">
    <source>
        <dbReference type="ARBA" id="ARBA00012438"/>
    </source>
</evidence>
<comment type="subcellular location">
    <subcellularLocation>
        <location evidence="2">Membrane</location>
    </subcellularLocation>
</comment>
<dbReference type="GO" id="GO:0000155">
    <property type="term" value="F:phosphorelay sensor kinase activity"/>
    <property type="evidence" value="ECO:0007669"/>
    <property type="project" value="InterPro"/>
</dbReference>
<dbReference type="InterPro" id="IPR003661">
    <property type="entry name" value="HisK_dim/P_dom"/>
</dbReference>
<protein>
    <recommendedName>
        <fullName evidence="3">histidine kinase</fullName>
        <ecNumber evidence="3">2.7.13.3</ecNumber>
    </recommendedName>
</protein>
<dbReference type="SUPFAM" id="SSF55874">
    <property type="entry name" value="ATPase domain of HSP90 chaperone/DNA topoisomerase II/histidine kinase"/>
    <property type="match status" value="1"/>
</dbReference>
<proteinExistence type="predicted"/>
<feature type="domain" description="Histidine kinase" evidence="12">
    <location>
        <begin position="258"/>
        <end position="484"/>
    </location>
</feature>
<dbReference type="AlphaFoldDB" id="A0AA95NAR0"/>
<feature type="transmembrane region" description="Helical" evidence="11">
    <location>
        <begin position="170"/>
        <end position="189"/>
    </location>
</feature>
<dbReference type="PROSITE" id="PS50885">
    <property type="entry name" value="HAMP"/>
    <property type="match status" value="1"/>
</dbReference>
<dbReference type="PRINTS" id="PR00344">
    <property type="entry name" value="BCTRLSENSOR"/>
</dbReference>
<keyword evidence="10 11" id="KW-0472">Membrane</keyword>
<dbReference type="SMART" id="SM00387">
    <property type="entry name" value="HATPase_c"/>
    <property type="match status" value="1"/>
</dbReference>
<evidence type="ECO:0000313" key="14">
    <source>
        <dbReference type="EMBL" id="WIT11547.1"/>
    </source>
</evidence>
<dbReference type="PROSITE" id="PS50109">
    <property type="entry name" value="HIS_KIN"/>
    <property type="match status" value="1"/>
</dbReference>
<keyword evidence="6 11" id="KW-0812">Transmembrane</keyword>
<dbReference type="Pfam" id="PF00512">
    <property type="entry name" value="HisKA"/>
    <property type="match status" value="1"/>
</dbReference>
<dbReference type="InterPro" id="IPR013727">
    <property type="entry name" value="2CSK_N"/>
</dbReference>
<accession>A0AA95NAR0</accession>
<keyword evidence="5" id="KW-0808">Transferase</keyword>
<dbReference type="InterPro" id="IPR003660">
    <property type="entry name" value="HAMP_dom"/>
</dbReference>
<dbReference type="Gene3D" id="3.30.565.10">
    <property type="entry name" value="Histidine kinase-like ATPase, C-terminal domain"/>
    <property type="match status" value="1"/>
</dbReference>
<dbReference type="EC" id="2.7.13.3" evidence="3"/>
<dbReference type="InterPro" id="IPR036097">
    <property type="entry name" value="HisK_dim/P_sf"/>
</dbReference>
<keyword evidence="8 11" id="KW-1133">Transmembrane helix</keyword>
<evidence type="ECO:0000256" key="4">
    <source>
        <dbReference type="ARBA" id="ARBA00022553"/>
    </source>
</evidence>
<dbReference type="PANTHER" id="PTHR45436">
    <property type="entry name" value="SENSOR HISTIDINE KINASE YKOH"/>
    <property type="match status" value="1"/>
</dbReference>
<keyword evidence="7 14" id="KW-0418">Kinase</keyword>
<sequence length="489" mass="52291">MSEPASRSSSSKPPLRRRLLRHVLGPLLLTWALGSLLALWVASYFTQRAFDRSMLDDALLLARHLEVGAQGLQLAMSSEDLGTVLYDQSERVFYAVYAVHDGGSCLIVGSPGLLPAPPRGGAAPPELQYLDQDYRGRAVRTLVLRRDAPQPALVVVAQTTVMRQRMREELLLFALPPQVLLLVGLAGWLRHRIGRDVRPLAALQQALQARPPSDLSALPAELKTEAPSRELEQLGHSIDGLLARVEASVRAQREFAGNVAHELRTPLAGVRAAAEYGLAQSEPQRWREQLQAVLASEGRASHLVDQLLALALADESRGRLRLQPLVLGELVRELLLRYLPRADQAGVELGAGGLEGGEQVLGDAGLIEGMLGNLLDNALRYGRAASGPSSISVELQPDQQAQGQGLRLCVIDNGPGIPAAQRSAVLQRWAQGEALCQAPALGQGAGLGLSIVERYASLLGASLSLEPGPDGQGLRACLVFPPLAQAAKG</sequence>
<dbReference type="InterPro" id="IPR050428">
    <property type="entry name" value="TCS_sensor_his_kinase"/>
</dbReference>
<dbReference type="CDD" id="cd00082">
    <property type="entry name" value="HisKA"/>
    <property type="match status" value="1"/>
</dbReference>
<comment type="catalytic activity">
    <reaction evidence="1">
        <text>ATP + protein L-histidine = ADP + protein N-phospho-L-histidine.</text>
        <dbReference type="EC" id="2.7.13.3"/>
    </reaction>
</comment>
<evidence type="ECO:0000313" key="15">
    <source>
        <dbReference type="Proteomes" id="UP001177769"/>
    </source>
</evidence>
<dbReference type="KEGG" id="pais:PFX98_22075"/>
<feature type="domain" description="HAMP" evidence="13">
    <location>
        <begin position="194"/>
        <end position="250"/>
    </location>
</feature>
<keyword evidence="4" id="KW-0597">Phosphoprotein</keyword>
<evidence type="ECO:0000259" key="12">
    <source>
        <dbReference type="PROSITE" id="PS50109"/>
    </source>
</evidence>
<evidence type="ECO:0000256" key="8">
    <source>
        <dbReference type="ARBA" id="ARBA00022989"/>
    </source>
</evidence>
<dbReference type="PANTHER" id="PTHR45436:SF1">
    <property type="entry name" value="SENSOR PROTEIN QSEC"/>
    <property type="match status" value="1"/>
</dbReference>
<dbReference type="Pfam" id="PF08521">
    <property type="entry name" value="2CSK_N"/>
    <property type="match status" value="1"/>
</dbReference>
<keyword evidence="15" id="KW-1185">Reference proteome</keyword>
<organism evidence="14 15">
    <name type="scientific">Paucibacter sediminis</name>
    <dbReference type="NCBI Taxonomy" id="3019553"/>
    <lineage>
        <taxon>Bacteria</taxon>
        <taxon>Pseudomonadati</taxon>
        <taxon>Pseudomonadota</taxon>
        <taxon>Betaproteobacteria</taxon>
        <taxon>Burkholderiales</taxon>
        <taxon>Sphaerotilaceae</taxon>
        <taxon>Roseateles</taxon>
    </lineage>
</organism>
<dbReference type="InterPro" id="IPR036890">
    <property type="entry name" value="HATPase_C_sf"/>
</dbReference>
<dbReference type="SUPFAM" id="SSF47384">
    <property type="entry name" value="Homodimeric domain of signal transducing histidine kinase"/>
    <property type="match status" value="1"/>
</dbReference>
<dbReference type="EMBL" id="CP116346">
    <property type="protein sequence ID" value="WIT11547.1"/>
    <property type="molecule type" value="Genomic_DNA"/>
</dbReference>
<dbReference type="InterPro" id="IPR004358">
    <property type="entry name" value="Sig_transdc_His_kin-like_C"/>
</dbReference>